<dbReference type="Pfam" id="PF01557">
    <property type="entry name" value="FAA_hydrolase"/>
    <property type="match status" value="1"/>
</dbReference>
<keyword evidence="4" id="KW-1185">Reference proteome</keyword>
<dbReference type="InterPro" id="IPR050772">
    <property type="entry name" value="Hydratase-Decarb/MhpD_sf"/>
</dbReference>
<dbReference type="Proteomes" id="UP001385892">
    <property type="component" value="Unassembled WGS sequence"/>
</dbReference>
<dbReference type="RefSeq" id="WP_340344130.1">
    <property type="nucleotide sequence ID" value="NZ_JBBKZT010000009.1"/>
</dbReference>
<gene>
    <name evidence="3" type="ORF">WKW82_20245</name>
</gene>
<evidence type="ECO:0000313" key="4">
    <source>
        <dbReference type="Proteomes" id="UP001385892"/>
    </source>
</evidence>
<feature type="domain" description="Fumarylacetoacetase-like C-terminal" evidence="2">
    <location>
        <begin position="97"/>
        <end position="263"/>
    </location>
</feature>
<dbReference type="EMBL" id="JBBKZT010000009">
    <property type="protein sequence ID" value="MEJ8848999.1"/>
    <property type="molecule type" value="Genomic_DNA"/>
</dbReference>
<dbReference type="PANTHER" id="PTHR30143">
    <property type="entry name" value="ACID HYDRATASE"/>
    <property type="match status" value="1"/>
</dbReference>
<protein>
    <submittedName>
        <fullName evidence="3">Fumarylacetoacetate hydrolase family protein</fullName>
    </submittedName>
</protein>
<dbReference type="SUPFAM" id="SSF56529">
    <property type="entry name" value="FAH"/>
    <property type="match status" value="1"/>
</dbReference>
<name>A0ABU8WNS0_9BURK</name>
<organism evidence="3 4">
    <name type="scientific">Variovorax rhizosphaerae</name>
    <dbReference type="NCBI Taxonomy" id="1836200"/>
    <lineage>
        <taxon>Bacteria</taxon>
        <taxon>Pseudomonadati</taxon>
        <taxon>Pseudomonadota</taxon>
        <taxon>Betaproteobacteria</taxon>
        <taxon>Burkholderiales</taxon>
        <taxon>Comamonadaceae</taxon>
        <taxon>Variovorax</taxon>
    </lineage>
</organism>
<keyword evidence="3" id="KW-0378">Hydrolase</keyword>
<evidence type="ECO:0000313" key="3">
    <source>
        <dbReference type="EMBL" id="MEJ8848999.1"/>
    </source>
</evidence>
<evidence type="ECO:0000256" key="1">
    <source>
        <dbReference type="ARBA" id="ARBA00023239"/>
    </source>
</evidence>
<accession>A0ABU8WNS0</accession>
<dbReference type="PANTHER" id="PTHR30143:SF0">
    <property type="entry name" value="2-KETO-4-PENTENOATE HYDRATASE"/>
    <property type="match status" value="1"/>
</dbReference>
<proteinExistence type="predicted"/>
<sequence>MTPNQMSEAANAFWSAWQLGAAIDHLLPADRPTTRAEGYAIQALLEARSDKPVAGWKIAATSAAGQKHINVSGPLAGRIMAERVHPDGSAFSMKGNRMAVAEAEFVFRMARDMPPRAQAWSIEETMAAVGDLCLGIEVPNSRFADFVTAGEAQLLADNACAHEFVLGPTVSVPWRDLDLAAHRVHATVTGTARSYERDGIGAAVLGDPRIALAWLVNELSQQRMTLRAGQFVTTGTCLVPLEIVAGDVVQVDFGVLGTVSARFAA</sequence>
<dbReference type="InterPro" id="IPR011234">
    <property type="entry name" value="Fumarylacetoacetase-like_C"/>
</dbReference>
<dbReference type="Gene3D" id="3.90.850.10">
    <property type="entry name" value="Fumarylacetoacetase-like, C-terminal domain"/>
    <property type="match status" value="1"/>
</dbReference>
<dbReference type="InterPro" id="IPR036663">
    <property type="entry name" value="Fumarylacetoacetase_C_sf"/>
</dbReference>
<evidence type="ECO:0000259" key="2">
    <source>
        <dbReference type="Pfam" id="PF01557"/>
    </source>
</evidence>
<keyword evidence="1" id="KW-0456">Lyase</keyword>
<comment type="caution">
    <text evidence="3">The sequence shown here is derived from an EMBL/GenBank/DDBJ whole genome shotgun (WGS) entry which is preliminary data.</text>
</comment>
<reference evidence="3 4" key="1">
    <citation type="submission" date="2024-03" db="EMBL/GenBank/DDBJ databases">
        <title>Novel species of the genus Variovorax.</title>
        <authorList>
            <person name="Liu Q."/>
            <person name="Xin Y.-H."/>
        </authorList>
    </citation>
    <scope>NUCLEOTIDE SEQUENCE [LARGE SCALE GENOMIC DNA]</scope>
    <source>
        <strain evidence="3 4">KACC 18900</strain>
    </source>
</reference>
<dbReference type="GO" id="GO:0016787">
    <property type="term" value="F:hydrolase activity"/>
    <property type="evidence" value="ECO:0007669"/>
    <property type="project" value="UniProtKB-KW"/>
</dbReference>